<comment type="caution">
    <text evidence="11">The sequence shown here is derived from an EMBL/GenBank/DDBJ whole genome shotgun (WGS) entry which is preliminary data.</text>
</comment>
<feature type="transmembrane region" description="Helical" evidence="9">
    <location>
        <begin position="52"/>
        <end position="73"/>
    </location>
</feature>
<evidence type="ECO:0000313" key="12">
    <source>
        <dbReference type="Proteomes" id="UP000033448"/>
    </source>
</evidence>
<evidence type="ECO:0000256" key="8">
    <source>
        <dbReference type="ARBA" id="ARBA00023014"/>
    </source>
</evidence>
<keyword evidence="9" id="KW-1133">Transmembrane helix</keyword>
<dbReference type="InterPro" id="IPR017927">
    <property type="entry name" value="FAD-bd_FR_type"/>
</dbReference>
<dbReference type="Gene3D" id="2.40.30.10">
    <property type="entry name" value="Translation factors"/>
    <property type="match status" value="1"/>
</dbReference>
<keyword evidence="7" id="KW-0408">Iron</keyword>
<keyword evidence="8" id="KW-0411">Iron-sulfur</keyword>
<dbReference type="GO" id="GO:0051537">
    <property type="term" value="F:2 iron, 2 sulfur cluster binding"/>
    <property type="evidence" value="ECO:0007669"/>
    <property type="project" value="UniProtKB-KW"/>
</dbReference>
<dbReference type="PANTHER" id="PTHR47354:SF6">
    <property type="entry name" value="NADH OXIDOREDUCTASE HCR"/>
    <property type="match status" value="1"/>
</dbReference>
<evidence type="ECO:0000256" key="3">
    <source>
        <dbReference type="ARBA" id="ARBA00022714"/>
    </source>
</evidence>
<sequence>MIATLVEVRQRVLGQLGRLSMYRLTLYALIALTAIAVAESAAGWIGVTPLDLVASLGVLLLATFCTDAVAQALLRVPRRIESSLITALILLFVVQPGANPDQVGGIALAGVAASASKYVLVWRGRHLLNPAAVGATVLTLTGLGFSAWWIGTPTMAVPVIVLGLLVLWRTERLTMVLLFVVVYAGVSVARLSAQSAAAGLAVDTGSLLTSALLQSPVLFLGAFMLSEPLTLPARRGQRLLVAAAVAVLAGWPLNLGVITLGQERALLVGNLLAAVLVGRAGIRLSLVRRRALTPTVDELTFRTRRRLRFVPGQYLELQVPHRRPDARGTRREFSIASAPDELPFVRIAYREAEPGSSYKRALGVVQIDDVLTATGVWGDFVLPGPDVPVLLVAAGIGVTPFVSQLGAGDRADAVLVLVASSAQESAYLDEVAASGARVVVVTPDRPAELPAGVEWAGGGRLDAAALRALVPDLDRRHAFVSGPPRLIADLAPALRGARRLTTDAFAGY</sequence>
<keyword evidence="2" id="KW-0285">Flavoprotein</keyword>
<gene>
    <name evidence="11" type="primary">mphP</name>
    <name evidence="11" type="ORF">RL72_02704</name>
</gene>
<dbReference type="InterPro" id="IPR050415">
    <property type="entry name" value="MRET"/>
</dbReference>
<dbReference type="EC" id="1.14.13.7" evidence="11"/>
<dbReference type="Gene3D" id="3.40.50.80">
    <property type="entry name" value="Nucleotide-binding domain of ferredoxin-NADP reductase (FNR) module"/>
    <property type="match status" value="1"/>
</dbReference>
<keyword evidence="9" id="KW-0472">Membrane</keyword>
<dbReference type="InterPro" id="IPR039261">
    <property type="entry name" value="FNR_nucleotide-bd"/>
</dbReference>
<dbReference type="PANTHER" id="PTHR47354">
    <property type="entry name" value="NADH OXIDOREDUCTASE HCR"/>
    <property type="match status" value="1"/>
</dbReference>
<organism evidence="11 12">
    <name type="scientific">Microbacterium azadirachtae</name>
    <dbReference type="NCBI Taxonomy" id="582680"/>
    <lineage>
        <taxon>Bacteria</taxon>
        <taxon>Bacillati</taxon>
        <taxon>Actinomycetota</taxon>
        <taxon>Actinomycetes</taxon>
        <taxon>Micrococcales</taxon>
        <taxon>Microbacteriaceae</taxon>
        <taxon>Microbacterium</taxon>
    </lineage>
</organism>
<dbReference type="GO" id="GO:0018662">
    <property type="term" value="F:phenol 2-monooxygenase activity"/>
    <property type="evidence" value="ECO:0007669"/>
    <property type="project" value="UniProtKB-EC"/>
</dbReference>
<evidence type="ECO:0000256" key="1">
    <source>
        <dbReference type="ARBA" id="ARBA00001974"/>
    </source>
</evidence>
<keyword evidence="9" id="KW-0812">Transmembrane</keyword>
<feature type="domain" description="FAD-binding FR-type" evidence="10">
    <location>
        <begin position="279"/>
        <end position="383"/>
    </location>
</feature>
<reference evidence="11 12" key="1">
    <citation type="submission" date="2015-02" db="EMBL/GenBank/DDBJ databases">
        <title>Draft genome sequences of ten Microbacterium spp. with emphasis on heavy metal contaminated environments.</title>
        <authorList>
            <person name="Corretto E."/>
        </authorList>
    </citation>
    <scope>NUCLEOTIDE SEQUENCE [LARGE SCALE GENOMIC DNA]</scope>
    <source>
        <strain evidence="11 12">DSM 23848</strain>
    </source>
</reference>
<name>A0A0F0KIT9_9MICO</name>
<evidence type="ECO:0000256" key="7">
    <source>
        <dbReference type="ARBA" id="ARBA00023004"/>
    </source>
</evidence>
<dbReference type="OrthoDB" id="9801223at2"/>
<feature type="transmembrane region" description="Helical" evidence="9">
    <location>
        <begin position="80"/>
        <end position="97"/>
    </location>
</feature>
<evidence type="ECO:0000256" key="5">
    <source>
        <dbReference type="ARBA" id="ARBA00022827"/>
    </source>
</evidence>
<feature type="transmembrane region" description="Helical" evidence="9">
    <location>
        <begin position="205"/>
        <end position="226"/>
    </location>
</feature>
<dbReference type="SUPFAM" id="SSF63380">
    <property type="entry name" value="Riboflavin synthase domain-like"/>
    <property type="match status" value="1"/>
</dbReference>
<dbReference type="GO" id="GO:0046872">
    <property type="term" value="F:metal ion binding"/>
    <property type="evidence" value="ECO:0007669"/>
    <property type="project" value="UniProtKB-KW"/>
</dbReference>
<dbReference type="EMBL" id="JYIT01000082">
    <property type="protein sequence ID" value="KJL20778.1"/>
    <property type="molecule type" value="Genomic_DNA"/>
</dbReference>
<evidence type="ECO:0000256" key="6">
    <source>
        <dbReference type="ARBA" id="ARBA00023002"/>
    </source>
</evidence>
<comment type="cofactor">
    <cofactor evidence="1">
        <name>FAD</name>
        <dbReference type="ChEBI" id="CHEBI:57692"/>
    </cofactor>
</comment>
<accession>A0A0F0KIT9</accession>
<feature type="transmembrane region" description="Helical" evidence="9">
    <location>
        <begin position="21"/>
        <end position="46"/>
    </location>
</feature>
<feature type="transmembrane region" description="Helical" evidence="9">
    <location>
        <begin position="238"/>
        <end position="258"/>
    </location>
</feature>
<keyword evidence="4" id="KW-0479">Metal-binding</keyword>
<keyword evidence="6 11" id="KW-0560">Oxidoreductase</keyword>
<dbReference type="PATRIC" id="fig|582680.7.peg.2759"/>
<evidence type="ECO:0000256" key="4">
    <source>
        <dbReference type="ARBA" id="ARBA00022723"/>
    </source>
</evidence>
<dbReference type="CDD" id="cd00322">
    <property type="entry name" value="FNR_like"/>
    <property type="match status" value="1"/>
</dbReference>
<evidence type="ECO:0000256" key="2">
    <source>
        <dbReference type="ARBA" id="ARBA00022630"/>
    </source>
</evidence>
<keyword evidence="5" id="KW-0274">FAD</keyword>
<evidence type="ECO:0000256" key="9">
    <source>
        <dbReference type="SAM" id="Phobius"/>
    </source>
</evidence>
<dbReference type="SUPFAM" id="SSF52343">
    <property type="entry name" value="Ferredoxin reductase-like, C-terminal NADP-linked domain"/>
    <property type="match status" value="1"/>
</dbReference>
<proteinExistence type="predicted"/>
<keyword evidence="12" id="KW-1185">Reference proteome</keyword>
<feature type="transmembrane region" description="Helical" evidence="9">
    <location>
        <begin position="175"/>
        <end position="193"/>
    </location>
</feature>
<feature type="transmembrane region" description="Helical" evidence="9">
    <location>
        <begin position="150"/>
        <end position="168"/>
    </location>
</feature>
<dbReference type="AlphaFoldDB" id="A0A0F0KIT9"/>
<dbReference type="RefSeq" id="WP_045251378.1">
    <property type="nucleotide sequence ID" value="NZ_JYIT01000082.1"/>
</dbReference>
<keyword evidence="3" id="KW-0001">2Fe-2S</keyword>
<protein>
    <submittedName>
        <fullName evidence="11">Phenol hydroxylase P5 protein</fullName>
        <ecNumber evidence="11">1.14.13.7</ecNumber>
    </submittedName>
</protein>
<dbReference type="Proteomes" id="UP000033448">
    <property type="component" value="Unassembled WGS sequence"/>
</dbReference>
<evidence type="ECO:0000259" key="10">
    <source>
        <dbReference type="PROSITE" id="PS51384"/>
    </source>
</evidence>
<dbReference type="InterPro" id="IPR017938">
    <property type="entry name" value="Riboflavin_synthase-like_b-brl"/>
</dbReference>
<feature type="transmembrane region" description="Helical" evidence="9">
    <location>
        <begin position="264"/>
        <end position="282"/>
    </location>
</feature>
<dbReference type="PROSITE" id="PS51384">
    <property type="entry name" value="FAD_FR"/>
    <property type="match status" value="1"/>
</dbReference>
<evidence type="ECO:0000313" key="11">
    <source>
        <dbReference type="EMBL" id="KJL20778.1"/>
    </source>
</evidence>